<evidence type="ECO:0000259" key="4">
    <source>
        <dbReference type="PROSITE" id="PS50830"/>
    </source>
</evidence>
<keyword evidence="3" id="KW-0378">Hydrolase</keyword>
<keyword evidence="2" id="KW-0255">Endonuclease</keyword>
<organism evidence="5 6">
    <name type="scientific">Comamonas squillarum</name>
    <dbReference type="NCBI Taxonomy" id="2977320"/>
    <lineage>
        <taxon>Bacteria</taxon>
        <taxon>Pseudomonadati</taxon>
        <taxon>Pseudomonadota</taxon>
        <taxon>Betaproteobacteria</taxon>
        <taxon>Burkholderiales</taxon>
        <taxon>Comamonadaceae</taxon>
        <taxon>Comamonas</taxon>
    </lineage>
</organism>
<evidence type="ECO:0000256" key="3">
    <source>
        <dbReference type="ARBA" id="ARBA00022801"/>
    </source>
</evidence>
<dbReference type="SUPFAM" id="SSF50199">
    <property type="entry name" value="Staphylococcal nuclease"/>
    <property type="match status" value="1"/>
</dbReference>
<keyword evidence="1" id="KW-0540">Nuclease</keyword>
<evidence type="ECO:0000313" key="5">
    <source>
        <dbReference type="EMBL" id="UXC19992.1"/>
    </source>
</evidence>
<dbReference type="InterPro" id="IPR016071">
    <property type="entry name" value="Staphylococal_nuclease_OB-fold"/>
</dbReference>
<dbReference type="Gene3D" id="2.40.50.90">
    <property type="match status" value="1"/>
</dbReference>
<feature type="domain" description="TNase-like" evidence="4">
    <location>
        <begin position="10"/>
        <end position="129"/>
    </location>
</feature>
<evidence type="ECO:0000256" key="1">
    <source>
        <dbReference type="ARBA" id="ARBA00022722"/>
    </source>
</evidence>
<dbReference type="InterPro" id="IPR035437">
    <property type="entry name" value="SNase_OB-fold_sf"/>
</dbReference>
<gene>
    <name evidence="5" type="ORF">N4T19_07765</name>
</gene>
<dbReference type="Pfam" id="PF00565">
    <property type="entry name" value="SNase"/>
    <property type="match status" value="1"/>
</dbReference>
<sequence length="143" mass="15793">MLSAIAICLIVGISDGDTLTARCGAPGAYEQIKIRLGGIDAPESRQPFGQKSKQNLSDLCFQAQAEITPKSKDRYGRTIADVRCGGLDAGQHQVATGMAWYYVKYGKGYEWLQSIEESARVSELGVWSEPNPVPPWDWRKSKR</sequence>
<reference evidence="5" key="1">
    <citation type="submission" date="2022-09" db="EMBL/GenBank/DDBJ databases">
        <title>Bacterial diversity in gut of crayfish and pufferfish.</title>
        <authorList>
            <person name="Huang Y."/>
        </authorList>
    </citation>
    <scope>NUCLEOTIDE SEQUENCE</scope>
    <source>
        <strain evidence="5">PR12</strain>
    </source>
</reference>
<dbReference type="PROSITE" id="PS50830">
    <property type="entry name" value="TNASE_3"/>
    <property type="match status" value="1"/>
</dbReference>
<proteinExistence type="predicted"/>
<keyword evidence="6" id="KW-1185">Reference proteome</keyword>
<evidence type="ECO:0000256" key="2">
    <source>
        <dbReference type="ARBA" id="ARBA00022759"/>
    </source>
</evidence>
<dbReference type="PANTHER" id="PTHR12302:SF3">
    <property type="entry name" value="SERINE_THREONINE-PROTEIN KINASE 31"/>
    <property type="match status" value="1"/>
</dbReference>
<evidence type="ECO:0000313" key="6">
    <source>
        <dbReference type="Proteomes" id="UP001058290"/>
    </source>
</evidence>
<dbReference type="Proteomes" id="UP001058290">
    <property type="component" value="Chromosome"/>
</dbReference>
<name>A0ABY6A154_9BURK</name>
<protein>
    <submittedName>
        <fullName evidence="5">Thermonuclease family protein</fullName>
    </submittedName>
</protein>
<dbReference type="EMBL" id="CP104377">
    <property type="protein sequence ID" value="UXC19992.1"/>
    <property type="molecule type" value="Genomic_DNA"/>
</dbReference>
<dbReference type="SMART" id="SM00318">
    <property type="entry name" value="SNc"/>
    <property type="match status" value="1"/>
</dbReference>
<dbReference type="PANTHER" id="PTHR12302">
    <property type="entry name" value="EBNA2 BINDING PROTEIN P100"/>
    <property type="match status" value="1"/>
</dbReference>
<accession>A0ABY6A154</accession>
<dbReference type="RefSeq" id="WP_182342535.1">
    <property type="nucleotide sequence ID" value="NZ_CP104377.1"/>
</dbReference>